<dbReference type="EMBL" id="BMGK01000002">
    <property type="protein sequence ID" value="GGD84604.1"/>
    <property type="molecule type" value="Genomic_DNA"/>
</dbReference>
<evidence type="ECO:0008006" key="3">
    <source>
        <dbReference type="Google" id="ProtNLM"/>
    </source>
</evidence>
<comment type="caution">
    <text evidence="1">The sequence shown here is derived from an EMBL/GenBank/DDBJ whole genome shotgun (WGS) entry which is preliminary data.</text>
</comment>
<dbReference type="Gene3D" id="3.90.840.10">
    <property type="entry name" value="Thiol-activated cytolysin superfamily/Thiol-activated cytolysin, alpha-beta domain"/>
    <property type="match status" value="1"/>
</dbReference>
<dbReference type="InterPro" id="IPR036359">
    <property type="entry name" value="Thiol_cytolysin_sf"/>
</dbReference>
<accession>A0A8J2V8L0</accession>
<dbReference type="Gene3D" id="3.30.1040.20">
    <property type="match status" value="1"/>
</dbReference>
<protein>
    <recommendedName>
        <fullName evidence="3">Thiol-activated cytolysin</fullName>
    </recommendedName>
</protein>
<proteinExistence type="predicted"/>
<dbReference type="PRINTS" id="PR01400">
    <property type="entry name" value="TACYTOLYSIN"/>
</dbReference>
<dbReference type="PROSITE" id="PS51257">
    <property type="entry name" value="PROKAR_LIPOPROTEIN"/>
    <property type="match status" value="1"/>
</dbReference>
<evidence type="ECO:0000313" key="2">
    <source>
        <dbReference type="Proteomes" id="UP000652231"/>
    </source>
</evidence>
<dbReference type="InterPro" id="IPR001869">
    <property type="entry name" value="Thiol_cytolysin"/>
</dbReference>
<reference evidence="1" key="2">
    <citation type="submission" date="2020-09" db="EMBL/GenBank/DDBJ databases">
        <authorList>
            <person name="Sun Q."/>
            <person name="Zhou Y."/>
        </authorList>
    </citation>
    <scope>NUCLEOTIDE SEQUENCE</scope>
    <source>
        <strain evidence="1">CGMCC 1.12924</strain>
    </source>
</reference>
<gene>
    <name evidence="1" type="ORF">GCM10011312_05780</name>
</gene>
<dbReference type="GO" id="GO:0015485">
    <property type="term" value="F:cholesterol binding"/>
    <property type="evidence" value="ECO:0007669"/>
    <property type="project" value="InterPro"/>
</dbReference>
<dbReference type="SUPFAM" id="SSF56978">
    <property type="entry name" value="Perfringolysin"/>
    <property type="match status" value="1"/>
</dbReference>
<dbReference type="AlphaFoldDB" id="A0A8J2V8L0"/>
<reference evidence="1" key="1">
    <citation type="journal article" date="2014" name="Int. J. Syst. Evol. Microbiol.">
        <title>Complete genome sequence of Corynebacterium casei LMG S-19264T (=DSM 44701T), isolated from a smear-ripened cheese.</title>
        <authorList>
            <consortium name="US DOE Joint Genome Institute (JGI-PGF)"/>
            <person name="Walter F."/>
            <person name="Albersmeier A."/>
            <person name="Kalinowski J."/>
            <person name="Ruckert C."/>
        </authorList>
    </citation>
    <scope>NUCLEOTIDE SEQUENCE</scope>
    <source>
        <strain evidence="1">CGMCC 1.12924</strain>
    </source>
</reference>
<keyword evidence="2" id="KW-1185">Reference proteome</keyword>
<dbReference type="InterPro" id="IPR036363">
    <property type="entry name" value="Thiol_cytolysin_ab_sf"/>
</dbReference>
<organism evidence="1 2">
    <name type="scientific">Planktosalinus lacus</name>
    <dbReference type="NCBI Taxonomy" id="1526573"/>
    <lineage>
        <taxon>Bacteria</taxon>
        <taxon>Pseudomonadati</taxon>
        <taxon>Bacteroidota</taxon>
        <taxon>Flavobacteriia</taxon>
        <taxon>Flavobacteriales</taxon>
        <taxon>Flavobacteriaceae</taxon>
        <taxon>Planktosalinus</taxon>
    </lineage>
</organism>
<dbReference type="RefSeq" id="WP_188439302.1">
    <property type="nucleotide sequence ID" value="NZ_BMGK01000002.1"/>
</dbReference>
<name>A0A8J2V8L0_9FLAO</name>
<dbReference type="Gene3D" id="3.40.30.40">
    <property type="entry name" value="Perfringolysin"/>
    <property type="match status" value="1"/>
</dbReference>
<dbReference type="Pfam" id="PF01289">
    <property type="entry name" value="Thiol_cytolysin"/>
    <property type="match status" value="1"/>
</dbReference>
<sequence length="517" mass="55994">MKTTSTLKNFTAITLLALLIISCSKEDDSQPINADAADITAYIQSLTYNPDEMLNVQETGGAPSLRTLLNETTDYSPPNQGTVTGCMIQDYNLNSNFDDVAILRPTNGVIFPGALVVGDQGMLDGAPTPLSLERAPLTLRLDLPGIGSNGNIEVNNPNNSEVNSQLDNALEWWNDNAYQQGYVNASNSSYQAATSYSSTQLSLDIGLNVAWATGDFASQLNYETNTERRVASIAFKQVFYTVTMDTPLSAGSVFGPDVSLSEVQNVLNSETPPAYVSAVSYGRILMLRMETTNMDTSIDLRAVLEYSSGVNSASGSVNATYDEIVQNSSMSLVAIGGNAEVALSSINTANIEDGPGSLNHVITGDNAVYSRDNPGVPIGYTIRYLKDNSLAKMGYTTDYTVEECGSLPYQHQEITVTNNCYHDTRFRLRYKGQNSTTNYNSQYYELDQDEVANVTPPSGAHDVKIRMEWQCGAGDFNYLAEYDLGYVSTEKCYKFTGGAFCINSSTGVPSVSSTSCN</sequence>
<dbReference type="Proteomes" id="UP000652231">
    <property type="component" value="Unassembled WGS sequence"/>
</dbReference>
<evidence type="ECO:0000313" key="1">
    <source>
        <dbReference type="EMBL" id="GGD84604.1"/>
    </source>
</evidence>